<proteinExistence type="predicted"/>
<dbReference type="AlphaFoldDB" id="A0A2T4CZ02"/>
<dbReference type="EMBL" id="PYVN01000005">
    <property type="protein sequence ID" value="PTB86769.1"/>
    <property type="molecule type" value="Genomic_DNA"/>
</dbReference>
<gene>
    <name evidence="1" type="ORF">C9940_00920</name>
</gene>
<comment type="caution">
    <text evidence="1">The sequence shown here is derived from an EMBL/GenBank/DDBJ whole genome shotgun (WGS) entry which is preliminary data.</text>
</comment>
<reference evidence="1" key="1">
    <citation type="submission" date="2018-03" db="EMBL/GenBank/DDBJ databases">
        <title>Cross-interface Injection: A General Nanoliter Liquid Handling Method Applied to Single Cells Genome Amplification Automated Nanoliter Liquid Handling Applied to Single Cell Multiple Displacement Amplification.</title>
        <authorList>
            <person name="Yun J."/>
            <person name="Xu P."/>
            <person name="Xu J."/>
            <person name="Dai X."/>
            <person name="Wang Y."/>
            <person name="Zheng X."/>
            <person name="Cao C."/>
            <person name="Yi Q."/>
            <person name="Zhu Y."/>
            <person name="Wang L."/>
            <person name="Dong Z."/>
            <person name="Huang Y."/>
            <person name="Huang L."/>
            <person name="Du W."/>
        </authorList>
    </citation>
    <scope>NUCLEOTIDE SEQUENCE [LARGE SCALE GENOMIC DNA]</scope>
    <source>
        <strain evidence="1">Z-D3-2</strain>
    </source>
</reference>
<evidence type="ECO:0000313" key="1">
    <source>
        <dbReference type="EMBL" id="PTB86769.1"/>
    </source>
</evidence>
<name>A0A2T4CZ02_9GAMM</name>
<organism evidence="1">
    <name type="scientific">Pseudidiomarina aestuarii</name>
    <dbReference type="NCBI Taxonomy" id="624146"/>
    <lineage>
        <taxon>Bacteria</taxon>
        <taxon>Pseudomonadati</taxon>
        <taxon>Pseudomonadota</taxon>
        <taxon>Gammaproteobacteria</taxon>
        <taxon>Alteromonadales</taxon>
        <taxon>Idiomarinaceae</taxon>
        <taxon>Pseudidiomarina</taxon>
    </lineage>
</organism>
<accession>A0A2T4CZ02</accession>
<protein>
    <submittedName>
        <fullName evidence="1">Uncharacterized protein</fullName>
    </submittedName>
</protein>
<sequence>MLRIDELEHLPPVLSLLLYEMGHCKSWDDMRKRVKSMLKDLSNQAEIFDDHQVTQRENFTGFDTHLHGATDLLSYGHSCSSLDCRIAAADRVARSFGLLSDRIWMTDLLSEKFLDFGEPTDAKIDNVIEDTLVITRLLPLISAGILRFKSPWLSTCNSCLEEFERQVEISTAELTDIFISEFKIHKRDGGDFYVDTGTCFDPSLRIVSQTNSGDKFPTLREITEKCIYNEIRTALWTAREASFTKGAVVSNSRVAMAGLLKQDGRLNDVNTLKLLDNERGLTIPWVSELDPMQIIDLRQEASEALPFFREKFAQAMAIDNSTNNNQDSLKKLITELREQSIEVRAELTSLQKNSSRFWKTTYGVLGLSISAYGVANDEVFAGMAGLLPIIHLLIDHKSGHEAEVSKITSKPGYILIKAQDILAHAH</sequence>